<dbReference type="RefSeq" id="WP_194674116.1">
    <property type="nucleotide sequence ID" value="NZ_JADKRP010000001.1"/>
</dbReference>
<sequence>MTGDHMHIDAPGAHPDASPDSAARSTGRPGDDELRILADAVMSLSDDMHEALLPVWEPLTGLQVLFLRIIARYDRVTRQDLMSRCRTSRAAVTPGLASMVHRGYVVETPDGAETVLSLGPEGSAMLMRMERARVAFVRRALEAHDGRLDGDVDRTATVIRSLRDTTATA</sequence>
<dbReference type="SUPFAM" id="SSF46785">
    <property type="entry name" value="Winged helix' DNA-binding domain"/>
    <property type="match status" value="1"/>
</dbReference>
<organism evidence="2 3">
    <name type="scientific">Clavibacter phaseoli</name>
    <dbReference type="NCBI Taxonomy" id="1734031"/>
    <lineage>
        <taxon>Bacteria</taxon>
        <taxon>Bacillati</taxon>
        <taxon>Actinomycetota</taxon>
        <taxon>Actinomycetes</taxon>
        <taxon>Micrococcales</taxon>
        <taxon>Microbacteriaceae</taxon>
        <taxon>Clavibacter</taxon>
    </lineage>
</organism>
<evidence type="ECO:0000313" key="3">
    <source>
        <dbReference type="Proteomes" id="UP000634579"/>
    </source>
</evidence>
<evidence type="ECO:0000256" key="1">
    <source>
        <dbReference type="SAM" id="MobiDB-lite"/>
    </source>
</evidence>
<keyword evidence="3" id="KW-1185">Reference proteome</keyword>
<proteinExistence type="predicted"/>
<gene>
    <name evidence="2" type="ORF">ITJ42_01390</name>
</gene>
<feature type="region of interest" description="Disordered" evidence="1">
    <location>
        <begin position="1"/>
        <end position="30"/>
    </location>
</feature>
<reference evidence="2 3" key="1">
    <citation type="submission" date="2020-10" db="EMBL/GenBank/DDBJ databases">
        <title>Draft genome sequences of plant-associated actinobacteria.</title>
        <authorList>
            <person name="Tarlachkov S.V."/>
            <person name="Starodumova I.P."/>
            <person name="Dorofeeva L.V."/>
            <person name="Prisyazhnaya N.V."/>
            <person name="Roubtsova T.V."/>
            <person name="Chizhov V.N."/>
            <person name="Nadler S.A."/>
            <person name="Subbotin S.A."/>
            <person name="Evtushenko L.I."/>
        </authorList>
    </citation>
    <scope>NUCLEOTIDE SEQUENCE [LARGE SCALE GENOMIC DNA]</scope>
    <source>
        <strain evidence="2 3">VKM Ac-2886</strain>
    </source>
</reference>
<dbReference type="InterPro" id="IPR036388">
    <property type="entry name" value="WH-like_DNA-bd_sf"/>
</dbReference>
<evidence type="ECO:0000313" key="2">
    <source>
        <dbReference type="EMBL" id="MBF4629867.1"/>
    </source>
</evidence>
<protein>
    <submittedName>
        <fullName evidence="2">MarR family transcriptional regulator</fullName>
    </submittedName>
</protein>
<accession>A0A8I0VB17</accession>
<dbReference type="AlphaFoldDB" id="A0A8I0VB17"/>
<comment type="caution">
    <text evidence="2">The sequence shown here is derived from an EMBL/GenBank/DDBJ whole genome shotgun (WGS) entry which is preliminary data.</text>
</comment>
<dbReference type="Gene3D" id="1.10.10.10">
    <property type="entry name" value="Winged helix-like DNA-binding domain superfamily/Winged helix DNA-binding domain"/>
    <property type="match status" value="1"/>
</dbReference>
<name>A0A8I0VB17_9MICO</name>
<dbReference type="InterPro" id="IPR036390">
    <property type="entry name" value="WH_DNA-bd_sf"/>
</dbReference>
<dbReference type="EMBL" id="JADKRP010000001">
    <property type="protein sequence ID" value="MBF4629867.1"/>
    <property type="molecule type" value="Genomic_DNA"/>
</dbReference>
<dbReference type="Proteomes" id="UP000634579">
    <property type="component" value="Unassembled WGS sequence"/>
</dbReference>